<evidence type="ECO:0000313" key="1">
    <source>
        <dbReference type="EMBL" id="SDB85359.1"/>
    </source>
</evidence>
<gene>
    <name evidence="1" type="ORF">SAMN05216418_0678</name>
</gene>
<evidence type="ECO:0000313" key="2">
    <source>
        <dbReference type="Proteomes" id="UP000183203"/>
    </source>
</evidence>
<dbReference type="EMBL" id="FMYG01000001">
    <property type="protein sequence ID" value="SDB85359.1"/>
    <property type="molecule type" value="Genomic_DNA"/>
</dbReference>
<sequence>MDTTPLPIPAAGTAGTGEIHDAEVGFAPNCPECLHAAQPWEVGRGAAWRCPQCGLALIG</sequence>
<dbReference type="AlphaFoldDB" id="A0A1G6GTR8"/>
<proteinExistence type="predicted"/>
<name>A0A1G6GTR8_9MICO</name>
<accession>A0A1G6GTR8</accession>
<protein>
    <submittedName>
        <fullName evidence="1">Uncharacterized protein</fullName>
    </submittedName>
</protein>
<dbReference type="Proteomes" id="UP000183203">
    <property type="component" value="Unassembled WGS sequence"/>
</dbReference>
<reference evidence="1 2" key="1">
    <citation type="submission" date="2016-09" db="EMBL/GenBank/DDBJ databases">
        <authorList>
            <person name="Capua I."/>
            <person name="De Benedictis P."/>
            <person name="Joannis T."/>
            <person name="Lombin L.H."/>
            <person name="Cattoli G."/>
        </authorList>
    </citation>
    <scope>NUCLEOTIDE SEQUENCE [LARGE SCALE GENOMIC DNA]</scope>
    <source>
        <strain evidence="1 2">NIO-1002</strain>
    </source>
</reference>
<organism evidence="1 2">
    <name type="scientific">Microbacterium enclense</name>
    <dbReference type="NCBI Taxonomy" id="993073"/>
    <lineage>
        <taxon>Bacteria</taxon>
        <taxon>Bacillati</taxon>
        <taxon>Actinomycetota</taxon>
        <taxon>Actinomycetes</taxon>
        <taxon>Micrococcales</taxon>
        <taxon>Microbacteriaceae</taxon>
        <taxon>Microbacterium</taxon>
    </lineage>
</organism>
<dbReference type="RefSeq" id="WP_058230937.1">
    <property type="nucleotide sequence ID" value="NZ_FMYG01000001.1"/>
</dbReference>
<dbReference type="OrthoDB" id="5121233at2"/>
<dbReference type="STRING" id="993073.AS029_02180"/>